<dbReference type="KEGG" id="ovi:T265_00238"/>
<protein>
    <submittedName>
        <fullName evidence="2">Uncharacterized protein</fullName>
    </submittedName>
</protein>
<gene>
    <name evidence="2" type="ORF">T265_00238</name>
</gene>
<dbReference type="Proteomes" id="UP000054324">
    <property type="component" value="Unassembled WGS sequence"/>
</dbReference>
<feature type="region of interest" description="Disordered" evidence="1">
    <location>
        <begin position="1"/>
        <end position="24"/>
    </location>
</feature>
<evidence type="ECO:0000256" key="1">
    <source>
        <dbReference type="SAM" id="MobiDB-lite"/>
    </source>
</evidence>
<evidence type="ECO:0000313" key="2">
    <source>
        <dbReference type="EMBL" id="KER34060.1"/>
    </source>
</evidence>
<dbReference type="EMBL" id="KL596620">
    <property type="protein sequence ID" value="KER34060.1"/>
    <property type="molecule type" value="Genomic_DNA"/>
</dbReference>
<dbReference type="RefSeq" id="XP_009162210.1">
    <property type="nucleotide sequence ID" value="XM_009163946.1"/>
</dbReference>
<dbReference type="CTD" id="20314426"/>
<organism evidence="2 3">
    <name type="scientific">Opisthorchis viverrini</name>
    <name type="common">Southeast Asian liver fluke</name>
    <dbReference type="NCBI Taxonomy" id="6198"/>
    <lineage>
        <taxon>Eukaryota</taxon>
        <taxon>Metazoa</taxon>
        <taxon>Spiralia</taxon>
        <taxon>Lophotrochozoa</taxon>
        <taxon>Platyhelminthes</taxon>
        <taxon>Trematoda</taxon>
        <taxon>Digenea</taxon>
        <taxon>Opisthorchiida</taxon>
        <taxon>Opisthorchiata</taxon>
        <taxon>Opisthorchiidae</taxon>
        <taxon>Opisthorchis</taxon>
    </lineage>
</organism>
<name>A0A075AD87_OPIVI</name>
<dbReference type="AlphaFoldDB" id="A0A075AD87"/>
<sequence>MLDEQREPQQKATRERGYSKGGITEDHRILQGRLVEKCSNKSCFQRLVKFIHGVTLAGPPESTLISFTFRIIAQDSLD</sequence>
<keyword evidence="3" id="KW-1185">Reference proteome</keyword>
<evidence type="ECO:0000313" key="3">
    <source>
        <dbReference type="Proteomes" id="UP000054324"/>
    </source>
</evidence>
<accession>A0A075AD87</accession>
<dbReference type="GeneID" id="20314426"/>
<proteinExistence type="predicted"/>
<reference evidence="2 3" key="1">
    <citation type="submission" date="2013-11" db="EMBL/GenBank/DDBJ databases">
        <title>Opisthorchis viverrini - life in the bile duct.</title>
        <authorList>
            <person name="Young N.D."/>
            <person name="Nagarajan N."/>
            <person name="Lin S.J."/>
            <person name="Korhonen P.K."/>
            <person name="Jex A.R."/>
            <person name="Hall R.S."/>
            <person name="Safavi-Hemami H."/>
            <person name="Kaewkong W."/>
            <person name="Bertrand D."/>
            <person name="Gao S."/>
            <person name="Seet Q."/>
            <person name="Wongkham S."/>
            <person name="Teh B.T."/>
            <person name="Wongkham C."/>
            <person name="Intapan P.M."/>
            <person name="Maleewong W."/>
            <person name="Yang X."/>
            <person name="Hu M."/>
            <person name="Wang Z."/>
            <person name="Hofmann A."/>
            <person name="Sternberg P.W."/>
            <person name="Tan P."/>
            <person name="Wang J."/>
            <person name="Gasser R.B."/>
        </authorList>
    </citation>
    <scope>NUCLEOTIDE SEQUENCE [LARGE SCALE GENOMIC DNA]</scope>
</reference>